<comment type="caution">
    <text evidence="2">The sequence shown here is derived from an EMBL/GenBank/DDBJ whole genome shotgun (WGS) entry which is preliminary data.</text>
</comment>
<feature type="compositionally biased region" description="Pro residues" evidence="1">
    <location>
        <begin position="90"/>
        <end position="100"/>
    </location>
</feature>
<dbReference type="RefSeq" id="WP_057660394.1">
    <property type="nucleotide sequence ID" value="NZ_LDJL01000017.1"/>
</dbReference>
<reference evidence="2 3" key="1">
    <citation type="submission" date="2015-05" db="EMBL/GenBank/DDBJ databases">
        <title>Genome sequencing and analysis of members of genus Stenotrophomonas.</title>
        <authorList>
            <person name="Patil P.P."/>
            <person name="Midha S."/>
            <person name="Patil P.B."/>
        </authorList>
    </citation>
    <scope>NUCLEOTIDE SEQUENCE [LARGE SCALE GENOMIC DNA]</scope>
    <source>
        <strain evidence="2 3">DSM 21858</strain>
    </source>
</reference>
<evidence type="ECO:0000313" key="3">
    <source>
        <dbReference type="Proteomes" id="UP000052052"/>
    </source>
</evidence>
<dbReference type="Proteomes" id="UP000052052">
    <property type="component" value="Unassembled WGS sequence"/>
</dbReference>
<name>A0A0R0CQ76_9GAMM</name>
<dbReference type="EMBL" id="LDJL01000017">
    <property type="protein sequence ID" value="KRG68030.1"/>
    <property type="molecule type" value="Genomic_DNA"/>
</dbReference>
<keyword evidence="3" id="KW-1185">Reference proteome</keyword>
<accession>A0A0R0CQ76</accession>
<dbReference type="PATRIC" id="fig|344882.3.peg.1337"/>
<feature type="compositionally biased region" description="Polar residues" evidence="1">
    <location>
        <begin position="46"/>
        <end position="60"/>
    </location>
</feature>
<evidence type="ECO:0000313" key="2">
    <source>
        <dbReference type="EMBL" id="KRG68030.1"/>
    </source>
</evidence>
<feature type="region of interest" description="Disordered" evidence="1">
    <location>
        <begin position="25"/>
        <end position="122"/>
    </location>
</feature>
<sequence length="122" mass="12661">MNAKPRLTVPLAAVLTMLLMGGCDRRDDADVDRASTGTVNPPGETVDTTPQDGAAAQTSPERIGAGGSDPVEPYDSTDATMPPTQNDPLNPTPTPPPVDPAAPSNRTPTPTDSNNRDDGNQR</sequence>
<feature type="compositionally biased region" description="Polar residues" evidence="1">
    <location>
        <begin position="104"/>
        <end position="113"/>
    </location>
</feature>
<evidence type="ECO:0008006" key="4">
    <source>
        <dbReference type="Google" id="ProtNLM"/>
    </source>
</evidence>
<gene>
    <name evidence="2" type="ORF">ABB29_14745</name>
</gene>
<dbReference type="AlphaFoldDB" id="A0A0R0CQ76"/>
<protein>
    <recommendedName>
        <fullName evidence="4">Lipoprotein</fullName>
    </recommendedName>
</protein>
<evidence type="ECO:0000256" key="1">
    <source>
        <dbReference type="SAM" id="MobiDB-lite"/>
    </source>
</evidence>
<organism evidence="2 3">
    <name type="scientific">Pseudoxanthomonas dokdonensis</name>
    <dbReference type="NCBI Taxonomy" id="344882"/>
    <lineage>
        <taxon>Bacteria</taxon>
        <taxon>Pseudomonadati</taxon>
        <taxon>Pseudomonadota</taxon>
        <taxon>Gammaproteobacteria</taxon>
        <taxon>Lysobacterales</taxon>
        <taxon>Lysobacteraceae</taxon>
        <taxon>Pseudoxanthomonas</taxon>
    </lineage>
</organism>
<dbReference type="PROSITE" id="PS51257">
    <property type="entry name" value="PROKAR_LIPOPROTEIN"/>
    <property type="match status" value="1"/>
</dbReference>
<proteinExistence type="predicted"/>